<keyword evidence="6 8" id="KW-0862">Zinc</keyword>
<dbReference type="SUPFAM" id="SSF51556">
    <property type="entry name" value="Metallo-dependent hydrolases"/>
    <property type="match status" value="1"/>
</dbReference>
<evidence type="ECO:0000313" key="10">
    <source>
        <dbReference type="EMBL" id="MWB97241.1"/>
    </source>
</evidence>
<evidence type="ECO:0000256" key="8">
    <source>
        <dbReference type="RuleBase" id="RU366009"/>
    </source>
</evidence>
<protein>
    <recommendedName>
        <fullName evidence="3 7">Guanine deaminase</fullName>
        <shortName evidence="8">Guanase</shortName>
        <ecNumber evidence="3 7">3.5.4.3</ecNumber>
    </recommendedName>
    <alternativeName>
        <fullName evidence="8">Guanine aminohydrolase</fullName>
    </alternativeName>
</protein>
<dbReference type="InterPro" id="IPR011059">
    <property type="entry name" value="Metal-dep_hydrolase_composite"/>
</dbReference>
<dbReference type="Gene3D" id="2.30.40.10">
    <property type="entry name" value="Urease, subunit C, domain 1"/>
    <property type="match status" value="1"/>
</dbReference>
<accession>A0A6I4NSX6</accession>
<dbReference type="Gene3D" id="3.20.20.140">
    <property type="entry name" value="Metal-dependent hydrolases"/>
    <property type="match status" value="1"/>
</dbReference>
<organism evidence="10 11">
    <name type="scientific">Agromyces seonyuensis</name>
    <dbReference type="NCBI Taxonomy" id="2662446"/>
    <lineage>
        <taxon>Bacteria</taxon>
        <taxon>Bacillati</taxon>
        <taxon>Actinomycetota</taxon>
        <taxon>Actinomycetes</taxon>
        <taxon>Micrococcales</taxon>
        <taxon>Microbacteriaceae</taxon>
        <taxon>Agromyces</taxon>
    </lineage>
</organism>
<dbReference type="Pfam" id="PF01979">
    <property type="entry name" value="Amidohydro_1"/>
    <property type="match status" value="1"/>
</dbReference>
<comment type="function">
    <text evidence="8">Catalyzes the hydrolytic deamination of guanine, producing xanthine and ammonia.</text>
</comment>
<dbReference type="EC" id="3.5.4.3" evidence="3 7"/>
<comment type="pathway">
    <text evidence="1 8">Purine metabolism; guanine degradation; xanthine from guanine: step 1/1.</text>
</comment>
<dbReference type="RefSeq" id="WP_160422517.1">
    <property type="nucleotide sequence ID" value="NZ_WSTA01000003.1"/>
</dbReference>
<evidence type="ECO:0000256" key="6">
    <source>
        <dbReference type="ARBA" id="ARBA00022833"/>
    </source>
</evidence>
<dbReference type="EMBL" id="WSTA01000003">
    <property type="protein sequence ID" value="MWB97241.1"/>
    <property type="molecule type" value="Genomic_DNA"/>
</dbReference>
<proteinExistence type="inferred from homology"/>
<evidence type="ECO:0000256" key="4">
    <source>
        <dbReference type="ARBA" id="ARBA00022723"/>
    </source>
</evidence>
<dbReference type="Proteomes" id="UP000438182">
    <property type="component" value="Unassembled WGS sequence"/>
</dbReference>
<comment type="similarity">
    <text evidence="2 8">Belongs to the metallo-dependent hydrolases superfamily. ATZ/TRZ family.</text>
</comment>
<dbReference type="GO" id="GO:0005829">
    <property type="term" value="C:cytosol"/>
    <property type="evidence" value="ECO:0007669"/>
    <property type="project" value="TreeGrafter"/>
</dbReference>
<dbReference type="InterPro" id="IPR006680">
    <property type="entry name" value="Amidohydro-rel"/>
</dbReference>
<dbReference type="FunFam" id="3.20.20.140:FF:000022">
    <property type="entry name" value="Guanine deaminase"/>
    <property type="match status" value="1"/>
</dbReference>
<evidence type="ECO:0000259" key="9">
    <source>
        <dbReference type="Pfam" id="PF01979"/>
    </source>
</evidence>
<dbReference type="InterPro" id="IPR014311">
    <property type="entry name" value="Guanine_deaminase"/>
</dbReference>
<keyword evidence="5 8" id="KW-0378">Hydrolase</keyword>
<sequence length="445" mass="48228">MPYHLPTGSGSHAIRGHIVTLTGDPFFDSDALVEHTDGVVIVADGIITAVGPWSELGSSVPEGVPVDRYPDGLITAGFIDTHVHYVQTGIIAAFGAQLIDWLNTYTFVAEQKFVDPAYASAVASVFFDQLLANGTTTALTFAAVYPQSVDAFFEEATKRNMRMVGGKVMMDRNAPEHLLDTAQSGYDESKALIERWHEQGRNHYAVTPRFAPTSTPDQLAAAATLLREHPTTLMHTHVSENLGEIAWVRSLFPESKGYLDVYDRAGLLRPGSVLAHGVHLTPQERIRVHETGAAISHCPTSNLFLGSGLFHVHQAKNHTHPMKVGLGTDIGAGTSFSLLSTMNEAYKVAQLVQYPLDAVKMLYLATLGGAEALGLDDRIGSVEVGKEADLVVLDKQATPLLEFRSEQVASLDEQLFVLAVMGDDRAVQTTYIAGEVAYSRDGHQH</sequence>
<dbReference type="CDD" id="cd01303">
    <property type="entry name" value="GDEase"/>
    <property type="match status" value="1"/>
</dbReference>
<evidence type="ECO:0000256" key="3">
    <source>
        <dbReference type="ARBA" id="ARBA00012781"/>
    </source>
</evidence>
<comment type="cofactor">
    <cofactor evidence="8">
        <name>Zn(2+)</name>
        <dbReference type="ChEBI" id="CHEBI:29105"/>
    </cofactor>
    <text evidence="8">Binds 1 zinc ion per subunit.</text>
</comment>
<dbReference type="GO" id="GO:0008270">
    <property type="term" value="F:zinc ion binding"/>
    <property type="evidence" value="ECO:0007669"/>
    <property type="project" value="UniProtKB-UniRule"/>
</dbReference>
<dbReference type="UniPathway" id="UPA00603">
    <property type="reaction ID" value="UER00660"/>
</dbReference>
<evidence type="ECO:0000256" key="5">
    <source>
        <dbReference type="ARBA" id="ARBA00022801"/>
    </source>
</evidence>
<keyword evidence="11" id="KW-1185">Reference proteome</keyword>
<dbReference type="InterPro" id="IPR032466">
    <property type="entry name" value="Metal_Hydrolase"/>
</dbReference>
<evidence type="ECO:0000313" key="11">
    <source>
        <dbReference type="Proteomes" id="UP000438182"/>
    </source>
</evidence>
<dbReference type="InterPro" id="IPR051607">
    <property type="entry name" value="Metallo-dep_hydrolases"/>
</dbReference>
<dbReference type="SUPFAM" id="SSF51338">
    <property type="entry name" value="Composite domain of metallo-dependent hydrolases"/>
    <property type="match status" value="1"/>
</dbReference>
<dbReference type="PANTHER" id="PTHR11271:SF6">
    <property type="entry name" value="GUANINE DEAMINASE"/>
    <property type="match status" value="1"/>
</dbReference>
<comment type="caution">
    <text evidence="10">The sequence shown here is derived from an EMBL/GenBank/DDBJ whole genome shotgun (WGS) entry which is preliminary data.</text>
</comment>
<dbReference type="AlphaFoldDB" id="A0A6I4NSX6"/>
<dbReference type="NCBIfam" id="NF006679">
    <property type="entry name" value="PRK09228.1"/>
    <property type="match status" value="1"/>
</dbReference>
<dbReference type="NCBIfam" id="TIGR02967">
    <property type="entry name" value="guan_deamin"/>
    <property type="match status" value="1"/>
</dbReference>
<keyword evidence="4 8" id="KW-0479">Metal-binding</keyword>
<feature type="domain" description="Amidohydrolase-related" evidence="9">
    <location>
        <begin position="74"/>
        <end position="436"/>
    </location>
</feature>
<dbReference type="GO" id="GO:0006147">
    <property type="term" value="P:guanine catabolic process"/>
    <property type="evidence" value="ECO:0007669"/>
    <property type="project" value="UniProtKB-UniRule"/>
</dbReference>
<gene>
    <name evidence="10" type="primary">guaD</name>
    <name evidence="10" type="ORF">GB864_01505</name>
</gene>
<evidence type="ECO:0000256" key="1">
    <source>
        <dbReference type="ARBA" id="ARBA00004984"/>
    </source>
</evidence>
<evidence type="ECO:0000256" key="2">
    <source>
        <dbReference type="ARBA" id="ARBA00006745"/>
    </source>
</evidence>
<dbReference type="GO" id="GO:0008892">
    <property type="term" value="F:guanine deaminase activity"/>
    <property type="evidence" value="ECO:0007669"/>
    <property type="project" value="UniProtKB-UniRule"/>
</dbReference>
<comment type="catalytic activity">
    <reaction evidence="8">
        <text>guanine + H2O + H(+) = xanthine + NH4(+)</text>
        <dbReference type="Rhea" id="RHEA:14665"/>
        <dbReference type="ChEBI" id="CHEBI:15377"/>
        <dbReference type="ChEBI" id="CHEBI:15378"/>
        <dbReference type="ChEBI" id="CHEBI:16235"/>
        <dbReference type="ChEBI" id="CHEBI:17712"/>
        <dbReference type="ChEBI" id="CHEBI:28938"/>
        <dbReference type="EC" id="3.5.4.3"/>
    </reaction>
</comment>
<evidence type="ECO:0000256" key="7">
    <source>
        <dbReference type="NCBIfam" id="TIGR02967"/>
    </source>
</evidence>
<dbReference type="PANTHER" id="PTHR11271">
    <property type="entry name" value="GUANINE DEAMINASE"/>
    <property type="match status" value="1"/>
</dbReference>
<name>A0A6I4NSX6_9MICO</name>
<reference evidence="10 11" key="1">
    <citation type="submission" date="2019-12" db="EMBL/GenBank/DDBJ databases">
        <authorList>
            <person name="Kim Y.S."/>
        </authorList>
    </citation>
    <scope>NUCLEOTIDE SEQUENCE [LARGE SCALE GENOMIC DNA]</scope>
    <source>
        <strain evidence="10 11">MMS17-SY077</strain>
    </source>
</reference>